<comment type="caution">
    <text evidence="2">The sequence shown here is derived from an EMBL/GenBank/DDBJ whole genome shotgun (WGS) entry which is preliminary data.</text>
</comment>
<dbReference type="Proteomes" id="UP000178759">
    <property type="component" value="Unassembled WGS sequence"/>
</dbReference>
<dbReference type="STRING" id="1798392.A3A79_01715"/>
<proteinExistence type="predicted"/>
<keyword evidence="1" id="KW-0812">Transmembrane</keyword>
<sequence length="837" mass="95527">MPSLRTKLRTYWPILLLAFVELILFSTNYKPGTWLIGWDNAIPEFNFSEAFKRSIFGVWQEHRGVGLYDGMSHIANLVHTTFLWLLSFVLPANVLRYFFHFLMHFLGGLGVYFLLINRSKFLALTGALFYMLNFATIQMFYTPLEAFSIHFAALPWLAFAAQKKLPFWLFIVVLLTSSQFYVPTLLIPTGILLVIVARKRILPILTGFILLNAFWLLPYLWGLADNAPIIRAAKINQMSTDEVFLRNQAFGDLKNVFLLRGFSLDFEDINAAGSFDYLMASWRNFLSLPIAQLLGFALLTIALVGFSWPYGLLFMIGIFTLGNDIPIIREVNLWVRTIFPTFGEAFRFPFTKFSLLFAFSYSMLLVAGLQKLKNSFLTFAACVAIIALSWPAFTGNFLSQNLRVAIPSDYFALFEFMKTQDSSSRIAYLPQPSYWSWKYYNFGYRGSGFVWHGLRQPVMDRAFDPWSNFNENYYWELTKVLYSKDNAALSSVFAKYDIRFILLDEYLVSFSHDRALFTDETKELLSQMPNVREAAKFGKLTLYERNEKESIDYVTVKDIPTVSPIYAWTDNDVAYQELGDYIAAPTGGFTYQYRSLFTKRSVDERAFSLDTTGLVYESALDATKVIKCGLLKDGTAQGNAVDSGIRFTSLNQRGCLSFGIPILSHREGYLVEVESNHISGRPLLISFINQTAKHVELEAYLSPGVNNFILPPLASDGLGYTVYLANDSIGRYESINDIKRISFYKIPYQELVTTSDVESSLTSDVNKKTLIFNQSFHPGWVAVANSKILPHVLVNNWANGWILPSNQITNKDVTIFFWPQLLEWLGFLLLPIAFLLL</sequence>
<name>A0A1F6AHZ9_9BACT</name>
<evidence type="ECO:0000256" key="1">
    <source>
        <dbReference type="SAM" id="Phobius"/>
    </source>
</evidence>
<evidence type="ECO:0008006" key="4">
    <source>
        <dbReference type="Google" id="ProtNLM"/>
    </source>
</evidence>
<feature type="transmembrane region" description="Helical" evidence="1">
    <location>
        <begin position="348"/>
        <end position="369"/>
    </location>
</feature>
<gene>
    <name evidence="2" type="ORF">A3A79_01715</name>
</gene>
<dbReference type="EMBL" id="MFJV01000001">
    <property type="protein sequence ID" value="OGG23897.1"/>
    <property type="molecule type" value="Genomic_DNA"/>
</dbReference>
<feature type="transmembrane region" description="Helical" evidence="1">
    <location>
        <begin position="12"/>
        <end position="29"/>
    </location>
</feature>
<dbReference type="AlphaFoldDB" id="A0A1F6AHZ9"/>
<evidence type="ECO:0000313" key="2">
    <source>
        <dbReference type="EMBL" id="OGG23897.1"/>
    </source>
</evidence>
<feature type="transmembrane region" description="Helical" evidence="1">
    <location>
        <begin position="376"/>
        <end position="393"/>
    </location>
</feature>
<feature type="transmembrane region" description="Helical" evidence="1">
    <location>
        <begin position="201"/>
        <end position="221"/>
    </location>
</feature>
<feature type="transmembrane region" description="Helical" evidence="1">
    <location>
        <begin position="94"/>
        <end position="114"/>
    </location>
</feature>
<accession>A0A1F6AHZ9</accession>
<feature type="transmembrane region" description="Helical" evidence="1">
    <location>
        <begin position="285"/>
        <end position="304"/>
    </location>
</feature>
<protein>
    <recommendedName>
        <fullName evidence="4">Membrane protein 6-pyruvoyl-tetrahydropterin synthase-related domain-containing protein</fullName>
    </recommendedName>
</protein>
<evidence type="ECO:0000313" key="3">
    <source>
        <dbReference type="Proteomes" id="UP000178759"/>
    </source>
</evidence>
<reference evidence="2 3" key="1">
    <citation type="journal article" date="2016" name="Nat. Commun.">
        <title>Thousands of microbial genomes shed light on interconnected biogeochemical processes in an aquifer system.</title>
        <authorList>
            <person name="Anantharaman K."/>
            <person name="Brown C.T."/>
            <person name="Hug L.A."/>
            <person name="Sharon I."/>
            <person name="Castelle C.J."/>
            <person name="Probst A.J."/>
            <person name="Thomas B.C."/>
            <person name="Singh A."/>
            <person name="Wilkins M.J."/>
            <person name="Karaoz U."/>
            <person name="Brodie E.L."/>
            <person name="Williams K.H."/>
            <person name="Hubbard S.S."/>
            <person name="Banfield J.F."/>
        </authorList>
    </citation>
    <scope>NUCLEOTIDE SEQUENCE [LARGE SCALE GENOMIC DNA]</scope>
</reference>
<organism evidence="2 3">
    <name type="scientific">Candidatus Gottesmanbacteria bacterium RIFCSPLOWO2_01_FULL_43_11b</name>
    <dbReference type="NCBI Taxonomy" id="1798392"/>
    <lineage>
        <taxon>Bacteria</taxon>
        <taxon>Candidatus Gottesmaniibacteriota</taxon>
    </lineage>
</organism>
<keyword evidence="1" id="KW-1133">Transmembrane helix</keyword>
<keyword evidence="1" id="KW-0472">Membrane</keyword>
<feature type="transmembrane region" description="Helical" evidence="1">
    <location>
        <begin position="167"/>
        <end position="194"/>
    </location>
</feature>